<gene>
    <name evidence="1" type="ORF">CLIM01_15052</name>
</gene>
<evidence type="ECO:0000313" key="1">
    <source>
        <dbReference type="EMBL" id="KAK0367591.1"/>
    </source>
</evidence>
<accession>A0ABQ9PB14</accession>
<reference evidence="1" key="1">
    <citation type="submission" date="2023-04" db="EMBL/GenBank/DDBJ databases">
        <title>Colletotrichum limetticola genome sequence.</title>
        <authorList>
            <person name="Baroncelli R."/>
        </authorList>
    </citation>
    <scope>NUCLEOTIDE SEQUENCE</scope>
    <source>
        <strain evidence="1">KLA-Anderson</strain>
    </source>
</reference>
<comment type="caution">
    <text evidence="1">The sequence shown here is derived from an EMBL/GenBank/DDBJ whole genome shotgun (WGS) entry which is preliminary data.</text>
</comment>
<keyword evidence="2" id="KW-1185">Reference proteome</keyword>
<dbReference type="Proteomes" id="UP001169217">
    <property type="component" value="Unassembled WGS sequence"/>
</dbReference>
<evidence type="ECO:0008006" key="3">
    <source>
        <dbReference type="Google" id="ProtNLM"/>
    </source>
</evidence>
<name>A0ABQ9PB14_9PEZI</name>
<evidence type="ECO:0000313" key="2">
    <source>
        <dbReference type="Proteomes" id="UP001169217"/>
    </source>
</evidence>
<dbReference type="EMBL" id="JARUPT010001238">
    <property type="protein sequence ID" value="KAK0367591.1"/>
    <property type="molecule type" value="Genomic_DNA"/>
</dbReference>
<sequence>MCNYTKREFHCGHVRWIVSKWCPLYTRTHRRCPPCVTFFEYAGDQKCGDCKRPTEVVWESMINR</sequence>
<proteinExistence type="predicted"/>
<protein>
    <recommendedName>
        <fullName evidence="3">IBR domain-containing protein</fullName>
    </recommendedName>
</protein>
<organism evidence="1 2">
    <name type="scientific">Colletotrichum limetticola</name>
    <dbReference type="NCBI Taxonomy" id="1209924"/>
    <lineage>
        <taxon>Eukaryota</taxon>
        <taxon>Fungi</taxon>
        <taxon>Dikarya</taxon>
        <taxon>Ascomycota</taxon>
        <taxon>Pezizomycotina</taxon>
        <taxon>Sordariomycetes</taxon>
        <taxon>Hypocreomycetidae</taxon>
        <taxon>Glomerellales</taxon>
        <taxon>Glomerellaceae</taxon>
        <taxon>Colletotrichum</taxon>
        <taxon>Colletotrichum acutatum species complex</taxon>
    </lineage>
</organism>